<organism evidence="3 4">
    <name type="scientific">Methylomusa anaerophila</name>
    <dbReference type="NCBI Taxonomy" id="1930071"/>
    <lineage>
        <taxon>Bacteria</taxon>
        <taxon>Bacillati</taxon>
        <taxon>Bacillota</taxon>
        <taxon>Negativicutes</taxon>
        <taxon>Selenomonadales</taxon>
        <taxon>Sporomusaceae</taxon>
        <taxon>Methylomusa</taxon>
    </lineage>
</organism>
<evidence type="ECO:0000259" key="2">
    <source>
        <dbReference type="Pfam" id="PF00899"/>
    </source>
</evidence>
<name>A0A348AQR9_9FIRM</name>
<keyword evidence="3" id="KW-0548">Nucleotidyltransferase</keyword>
<dbReference type="InterPro" id="IPR000594">
    <property type="entry name" value="ThiF_NAD_FAD-bd"/>
</dbReference>
<dbReference type="GO" id="GO:0004792">
    <property type="term" value="F:thiosulfate-cyanide sulfurtransferase activity"/>
    <property type="evidence" value="ECO:0007669"/>
    <property type="project" value="TreeGrafter"/>
</dbReference>
<feature type="domain" description="THIF-type NAD/FAD binding fold" evidence="2">
    <location>
        <begin position="12"/>
        <end position="239"/>
    </location>
</feature>
<keyword evidence="3" id="KW-0808">Transferase</keyword>
<dbReference type="FunFam" id="3.40.50.720:FF:000080">
    <property type="entry name" value="Thiazole biosynthesis adenylyltransferase ThiF"/>
    <property type="match status" value="1"/>
</dbReference>
<dbReference type="InterPro" id="IPR045886">
    <property type="entry name" value="ThiF/MoeB/HesA"/>
</dbReference>
<dbReference type="EMBL" id="AP018449">
    <property type="protein sequence ID" value="BBB93417.1"/>
    <property type="molecule type" value="Genomic_DNA"/>
</dbReference>
<evidence type="ECO:0000313" key="3">
    <source>
        <dbReference type="EMBL" id="BBB93417.1"/>
    </source>
</evidence>
<sequence length="258" mass="29003">MFNLINDELEMYKRQMMLSGWGKEKQLLLKSKTVLVIGAGGLGSPVSINLTVAGVGEIRICDFDVIEMSNLNRQLLHNKQRIGMKKALSAKQTLEAYNENVKITAIPEKLTSDNIKDIAENVDIIVDCLDNFDTRYIVNEYALNKRIPVVYGSVWGYDGRLTFIHYPETPCLQCIFEEAPAKETFPILGATASVIGSLQAMETIKYLTKIGENITNKLLVWDGAQMSFKKFKISINDNCIACSTKRKGNYLYERNAIS</sequence>
<dbReference type="AlphaFoldDB" id="A0A348AQR9"/>
<gene>
    <name evidence="3" type="primary">moeB</name>
    <name evidence="3" type="ORF">MAMMFC1_04134</name>
</gene>
<dbReference type="KEGG" id="mana:MAMMFC1_04134"/>
<dbReference type="SUPFAM" id="SSF69572">
    <property type="entry name" value="Activating enzymes of the ubiquitin-like proteins"/>
    <property type="match status" value="1"/>
</dbReference>
<dbReference type="PANTHER" id="PTHR10953:SF102">
    <property type="entry name" value="ADENYLYLTRANSFERASE AND SULFURTRANSFERASE MOCS3"/>
    <property type="match status" value="1"/>
</dbReference>
<comment type="similarity">
    <text evidence="1">Belongs to the HesA/MoeB/ThiF family.</text>
</comment>
<dbReference type="CDD" id="cd00757">
    <property type="entry name" value="ThiF_MoeB_HesA_family"/>
    <property type="match status" value="1"/>
</dbReference>
<protein>
    <submittedName>
        <fullName evidence="3">Molybdopterin-synthase adenylyltransferase</fullName>
        <ecNumber evidence="3">2.7.7.80</ecNumber>
    </submittedName>
</protein>
<keyword evidence="4" id="KW-1185">Reference proteome</keyword>
<reference evidence="3 4" key="1">
    <citation type="journal article" date="2018" name="Int. J. Syst. Evol. Microbiol.">
        <title>Methylomusa anaerophila gen. nov., sp. nov., an anaerobic methanol-utilizing bacterium isolated from a microbial fuel cell.</title>
        <authorList>
            <person name="Amano N."/>
            <person name="Yamamuro A."/>
            <person name="Miyahara M."/>
            <person name="Kouzuma A."/>
            <person name="Abe T."/>
            <person name="Watanabe K."/>
        </authorList>
    </citation>
    <scope>NUCLEOTIDE SEQUENCE [LARGE SCALE GENOMIC DNA]</scope>
    <source>
        <strain evidence="3 4">MMFC1</strain>
    </source>
</reference>
<dbReference type="RefSeq" id="WP_197723859.1">
    <property type="nucleotide sequence ID" value="NZ_AP018449.1"/>
</dbReference>
<dbReference type="PANTHER" id="PTHR10953">
    <property type="entry name" value="UBIQUITIN-ACTIVATING ENZYME E1"/>
    <property type="match status" value="1"/>
</dbReference>
<dbReference type="GO" id="GO:0005737">
    <property type="term" value="C:cytoplasm"/>
    <property type="evidence" value="ECO:0007669"/>
    <property type="project" value="TreeGrafter"/>
</dbReference>
<evidence type="ECO:0000256" key="1">
    <source>
        <dbReference type="ARBA" id="ARBA00009919"/>
    </source>
</evidence>
<dbReference type="GO" id="GO:0008641">
    <property type="term" value="F:ubiquitin-like modifier activating enzyme activity"/>
    <property type="evidence" value="ECO:0007669"/>
    <property type="project" value="InterPro"/>
</dbReference>
<dbReference type="Gene3D" id="3.40.50.720">
    <property type="entry name" value="NAD(P)-binding Rossmann-like Domain"/>
    <property type="match status" value="1"/>
</dbReference>
<dbReference type="InterPro" id="IPR035985">
    <property type="entry name" value="Ubiquitin-activating_enz"/>
</dbReference>
<proteinExistence type="inferred from homology"/>
<dbReference type="Proteomes" id="UP000276437">
    <property type="component" value="Chromosome"/>
</dbReference>
<dbReference type="Pfam" id="PF00899">
    <property type="entry name" value="ThiF"/>
    <property type="match status" value="1"/>
</dbReference>
<evidence type="ECO:0000313" key="4">
    <source>
        <dbReference type="Proteomes" id="UP000276437"/>
    </source>
</evidence>
<dbReference type="GO" id="GO:0061605">
    <property type="term" value="F:molybdopterin-synthase adenylyltransferase activity"/>
    <property type="evidence" value="ECO:0007669"/>
    <property type="project" value="UniProtKB-EC"/>
</dbReference>
<dbReference type="EC" id="2.7.7.80" evidence="3"/>
<accession>A0A348AQR9</accession>